<evidence type="ECO:0000256" key="7">
    <source>
        <dbReference type="RuleBase" id="RU367004"/>
    </source>
</evidence>
<gene>
    <name evidence="8" type="ORF">BAE44_0022480</name>
</gene>
<keyword evidence="5" id="KW-0325">Glycoprotein</keyword>
<evidence type="ECO:0000256" key="3">
    <source>
        <dbReference type="ARBA" id="ARBA00022679"/>
    </source>
</evidence>
<feature type="transmembrane region" description="Helical" evidence="7">
    <location>
        <begin position="34"/>
        <end position="52"/>
    </location>
</feature>
<organism evidence="8 9">
    <name type="scientific">Dichanthelium oligosanthes</name>
    <dbReference type="NCBI Taxonomy" id="888268"/>
    <lineage>
        <taxon>Eukaryota</taxon>
        <taxon>Viridiplantae</taxon>
        <taxon>Streptophyta</taxon>
        <taxon>Embryophyta</taxon>
        <taxon>Tracheophyta</taxon>
        <taxon>Spermatophyta</taxon>
        <taxon>Magnoliopsida</taxon>
        <taxon>Liliopsida</taxon>
        <taxon>Poales</taxon>
        <taxon>Poaceae</taxon>
        <taxon>PACMAD clade</taxon>
        <taxon>Panicoideae</taxon>
        <taxon>Panicodae</taxon>
        <taxon>Paniceae</taxon>
        <taxon>Dichantheliinae</taxon>
        <taxon>Dichanthelium</taxon>
    </lineage>
</organism>
<dbReference type="OrthoDB" id="652909at2759"/>
<keyword evidence="2 7" id="KW-0328">Glycosyltransferase</keyword>
<dbReference type="Pfam" id="PF03254">
    <property type="entry name" value="XG_FTase"/>
    <property type="match status" value="1"/>
</dbReference>
<evidence type="ECO:0000313" key="9">
    <source>
        <dbReference type="Proteomes" id="UP000095767"/>
    </source>
</evidence>
<evidence type="ECO:0000256" key="1">
    <source>
        <dbReference type="ARBA" id="ARBA00010481"/>
    </source>
</evidence>
<dbReference type="EC" id="2.4.1.-" evidence="7"/>
<keyword evidence="3 7" id="KW-0808">Transferase</keyword>
<sequence>MDVETSGGVAGAAPKLEDDAAALARDKESRHRRVLFVAGLMVLLLLAFFVLGRESASTVWEIASAKLTSMNNGQGTDDASYAHNAGSNATKGRAADELFGGLLAPGMDRWSCRSRYQSSWYYKHFPYTPSPHLLRKLRTYEARHRRCGPGTPLYAKSVEQLKSGRSVEGMECSYIVWLPFEGLGNRMLSMVSGFLYALLTDRVLLVAMPPDSADLFCEPFPGTTWLLPLEDFPVANLFGLGPSPDISYTSLLNNKKIVVDGGDPANNATAAVAAPPVPSYVYVSLGWQMTDGPFFCGEHQLALGQVNWLLLYSDLYFVPSLYPIAEFQDELRRLFPSKESASHLLLRYLIHPANTVWGLVTRYYHSYLAPATKRIGVQIRMFGHSSIPVDDMYNQILACSRQEHNILPETDDDEAATTVTVTSDGGGSGNNGSTAILIASLYGDYYERLRSRYYEHAAKDGGGWVGVFQPTHDERQATENLAHNQKALAEIYLLSFSEELMTSGLSTFGYVSSSLAGVRPTILLTAFDHKVPETPCRRAVSMEPCNLTPPRGVECRGKAAVDGEDLAAHVEVCEDFHDGVKLFD</sequence>
<comment type="caution">
    <text evidence="8">The sequence shown here is derived from an EMBL/GenBank/DDBJ whole genome shotgun (WGS) entry which is preliminary data.</text>
</comment>
<keyword evidence="7" id="KW-0812">Transmembrane</keyword>
<evidence type="ECO:0000313" key="8">
    <source>
        <dbReference type="EMBL" id="OEL16501.1"/>
    </source>
</evidence>
<keyword evidence="9" id="KW-1185">Reference proteome</keyword>
<comment type="function">
    <text evidence="7">May be involved in cell wall biosynthesis.</text>
</comment>
<dbReference type="GO" id="GO:0042546">
    <property type="term" value="P:cell wall biogenesis"/>
    <property type="evidence" value="ECO:0007669"/>
    <property type="project" value="InterPro"/>
</dbReference>
<dbReference type="PANTHER" id="PTHR31889:SF36">
    <property type="entry name" value="FUCOSYLTRANSFERASE"/>
    <property type="match status" value="1"/>
</dbReference>
<dbReference type="AlphaFoldDB" id="A0A1E5UUI1"/>
<accession>A0A1E5UUI1</accession>
<evidence type="ECO:0000256" key="5">
    <source>
        <dbReference type="ARBA" id="ARBA00023180"/>
    </source>
</evidence>
<comment type="subcellular location">
    <subcellularLocation>
        <location evidence="7">Golgi apparatus</location>
        <location evidence="7">Golgi stack membrane</location>
        <topology evidence="7">Single-pass type II membrane protein</topology>
    </subcellularLocation>
</comment>
<keyword evidence="7" id="KW-0472">Membrane</keyword>
<dbReference type="EMBL" id="LWDX02062729">
    <property type="protein sequence ID" value="OEL16501.1"/>
    <property type="molecule type" value="Genomic_DNA"/>
</dbReference>
<keyword evidence="6 7" id="KW-0961">Cell wall biogenesis/degradation</keyword>
<evidence type="ECO:0000256" key="6">
    <source>
        <dbReference type="ARBA" id="ARBA00023316"/>
    </source>
</evidence>
<protein>
    <recommendedName>
        <fullName evidence="7">Fucosyltransferase</fullName>
        <ecNumber evidence="7">2.4.1.-</ecNumber>
    </recommendedName>
</protein>
<dbReference type="GO" id="GO:0009969">
    <property type="term" value="P:xyloglucan biosynthetic process"/>
    <property type="evidence" value="ECO:0007669"/>
    <property type="project" value="TreeGrafter"/>
</dbReference>
<proteinExistence type="inferred from homology"/>
<dbReference type="InterPro" id="IPR004938">
    <property type="entry name" value="XG_FTase"/>
</dbReference>
<comment type="similarity">
    <text evidence="1 7">Belongs to the glycosyltransferase 37 family.</text>
</comment>
<dbReference type="GO" id="GO:0032580">
    <property type="term" value="C:Golgi cisterna membrane"/>
    <property type="evidence" value="ECO:0007669"/>
    <property type="project" value="UniProtKB-SubCell"/>
</dbReference>
<reference evidence="8 9" key="1">
    <citation type="submission" date="2016-09" db="EMBL/GenBank/DDBJ databases">
        <title>The draft genome of Dichanthelium oligosanthes: A C3 panicoid grass species.</title>
        <authorList>
            <person name="Studer A.J."/>
            <person name="Schnable J.C."/>
            <person name="Brutnell T.P."/>
        </authorList>
    </citation>
    <scope>NUCLEOTIDE SEQUENCE [LARGE SCALE GENOMIC DNA]</scope>
    <source>
        <strain evidence="9">cv. Kellogg 1175</strain>
        <tissue evidence="8">Leaf</tissue>
    </source>
</reference>
<dbReference type="PANTHER" id="PTHR31889">
    <property type="entry name" value="FUCOSYLTRANSFERASE 2-RELATED"/>
    <property type="match status" value="1"/>
</dbReference>
<dbReference type="Proteomes" id="UP000095767">
    <property type="component" value="Unassembled WGS sequence"/>
</dbReference>
<name>A0A1E5UUI1_9POAL</name>
<dbReference type="GO" id="GO:0008107">
    <property type="term" value="F:galactoside 2-alpha-L-fucosyltransferase activity"/>
    <property type="evidence" value="ECO:0007669"/>
    <property type="project" value="InterPro"/>
</dbReference>
<dbReference type="GO" id="GO:0071555">
    <property type="term" value="P:cell wall organization"/>
    <property type="evidence" value="ECO:0007669"/>
    <property type="project" value="UniProtKB-UniRule"/>
</dbReference>
<keyword evidence="4 7" id="KW-0333">Golgi apparatus</keyword>
<evidence type="ECO:0000256" key="4">
    <source>
        <dbReference type="ARBA" id="ARBA00023034"/>
    </source>
</evidence>
<dbReference type="Gene3D" id="3.40.50.11340">
    <property type="match status" value="1"/>
</dbReference>
<dbReference type="STRING" id="888268.A0A1E5UUI1"/>
<dbReference type="FunFam" id="3.40.50.11340:FF:000005">
    <property type="entry name" value="Galactoside 2-alpha-L-fucosyltransferase"/>
    <property type="match status" value="1"/>
</dbReference>
<keyword evidence="7" id="KW-1133">Transmembrane helix</keyword>
<evidence type="ECO:0000256" key="2">
    <source>
        <dbReference type="ARBA" id="ARBA00022676"/>
    </source>
</evidence>